<dbReference type="GO" id="GO:0019171">
    <property type="term" value="F:(3R)-hydroxyacyl-[acyl-carrier-protein] dehydratase activity"/>
    <property type="evidence" value="ECO:0007669"/>
    <property type="project" value="TreeGrafter"/>
</dbReference>
<sequence>MRPRPNKVLAVGALTRSFRRFNTTDTPTTTTTTTTTPDVATADTTAPKAASAESTLSEELDEYLKKAKTRMAARKPKILIDPLSPMNSHLLDIALQDHLPRPRHRKPQDPVRLALKETTLLPNGHHLVYFPLQAPKSALQPDGTDPDHAPGWPFVRRMWAGGSVSFSPGLIFNPSFDTKGWCIESVGEPVLKRGSGPGDEKVFVEVKRQYGYAPAALLAELSPSKLLEKHQSVQMEEIRKLVFMRERGPVKVADGTEPAPPARIIKSNSKPQYSFTLNPDPTLLFQFSALTYNAHAIHLDPDYARNQEGYPERLVHGPLTLVLMLTALRRLLRRTDPARRPSPREPSKKLEDSTLLEEINYRNLAPLFVGQEIRVCVRETARKVGSGTQTWELWVEGPDGSLAVRGTATTRRAGVTAGRKTEGMGWKEAFDGPRWLDGLPAFSKYVFYDPATRSGSRSIIEGRTDGVEEGKKTEGESEKGGEEKV</sequence>
<feature type="region of interest" description="Disordered" evidence="1">
    <location>
        <begin position="456"/>
        <end position="485"/>
    </location>
</feature>
<dbReference type="AlphaFoldDB" id="A0AA39Y4K6"/>
<proteinExistence type="predicted"/>
<dbReference type="SUPFAM" id="SSF54637">
    <property type="entry name" value="Thioesterase/thiol ester dehydrase-isomerase"/>
    <property type="match status" value="1"/>
</dbReference>
<gene>
    <name evidence="2" type="ORF">B0T16DRAFT_457915</name>
</gene>
<keyword evidence="3" id="KW-1185">Reference proteome</keyword>
<dbReference type="GO" id="GO:0005739">
    <property type="term" value="C:mitochondrion"/>
    <property type="evidence" value="ECO:0007669"/>
    <property type="project" value="TreeGrafter"/>
</dbReference>
<dbReference type="EMBL" id="JAULSV010000004">
    <property type="protein sequence ID" value="KAK0645929.1"/>
    <property type="molecule type" value="Genomic_DNA"/>
</dbReference>
<dbReference type="PANTHER" id="PTHR28152">
    <property type="entry name" value="HYDROXYACYL-THIOESTER DEHYDRATASE TYPE 2, MITOCHONDRIAL"/>
    <property type="match status" value="1"/>
</dbReference>
<feature type="region of interest" description="Disordered" evidence="1">
    <location>
        <begin position="19"/>
        <end position="54"/>
    </location>
</feature>
<name>A0AA39Y4K6_9PEZI</name>
<dbReference type="InterPro" id="IPR052741">
    <property type="entry name" value="Mitochondrial_HTD2"/>
</dbReference>
<protein>
    <recommendedName>
        <fullName evidence="4">Mesaconyl-C4 CoA hydratase</fullName>
    </recommendedName>
</protein>
<dbReference type="Gene3D" id="3.10.129.10">
    <property type="entry name" value="Hotdog Thioesterase"/>
    <property type="match status" value="1"/>
</dbReference>
<organism evidence="2 3">
    <name type="scientific">Cercophora newfieldiana</name>
    <dbReference type="NCBI Taxonomy" id="92897"/>
    <lineage>
        <taxon>Eukaryota</taxon>
        <taxon>Fungi</taxon>
        <taxon>Dikarya</taxon>
        <taxon>Ascomycota</taxon>
        <taxon>Pezizomycotina</taxon>
        <taxon>Sordariomycetes</taxon>
        <taxon>Sordariomycetidae</taxon>
        <taxon>Sordariales</taxon>
        <taxon>Lasiosphaeriaceae</taxon>
        <taxon>Cercophora</taxon>
    </lineage>
</organism>
<evidence type="ECO:0000256" key="1">
    <source>
        <dbReference type="SAM" id="MobiDB-lite"/>
    </source>
</evidence>
<evidence type="ECO:0000313" key="2">
    <source>
        <dbReference type="EMBL" id="KAK0645929.1"/>
    </source>
</evidence>
<evidence type="ECO:0008006" key="4">
    <source>
        <dbReference type="Google" id="ProtNLM"/>
    </source>
</evidence>
<evidence type="ECO:0000313" key="3">
    <source>
        <dbReference type="Proteomes" id="UP001174936"/>
    </source>
</evidence>
<dbReference type="PANTHER" id="PTHR28152:SF1">
    <property type="entry name" value="HYDROXYACYL-THIOESTER DEHYDRATASE TYPE 2, MITOCHONDRIAL"/>
    <property type="match status" value="1"/>
</dbReference>
<reference evidence="2" key="1">
    <citation type="submission" date="2023-06" db="EMBL/GenBank/DDBJ databases">
        <title>Genome-scale phylogeny and comparative genomics of the fungal order Sordariales.</title>
        <authorList>
            <consortium name="Lawrence Berkeley National Laboratory"/>
            <person name="Hensen N."/>
            <person name="Bonometti L."/>
            <person name="Westerberg I."/>
            <person name="Brannstrom I.O."/>
            <person name="Guillou S."/>
            <person name="Cros-Aarteil S."/>
            <person name="Calhoun S."/>
            <person name="Haridas S."/>
            <person name="Kuo A."/>
            <person name="Mondo S."/>
            <person name="Pangilinan J."/>
            <person name="Riley R."/>
            <person name="Labutti K."/>
            <person name="Andreopoulos B."/>
            <person name="Lipzen A."/>
            <person name="Chen C."/>
            <person name="Yanf M."/>
            <person name="Daum C."/>
            <person name="Ng V."/>
            <person name="Clum A."/>
            <person name="Steindorff A."/>
            <person name="Ohm R."/>
            <person name="Martin F."/>
            <person name="Silar P."/>
            <person name="Natvig D."/>
            <person name="Lalanne C."/>
            <person name="Gautier V."/>
            <person name="Ament-Velasquez S.L."/>
            <person name="Kruys A."/>
            <person name="Hutchinson M.I."/>
            <person name="Powell A.J."/>
            <person name="Barry K."/>
            <person name="Miller A.N."/>
            <person name="Grigoriev I.V."/>
            <person name="Debuchy R."/>
            <person name="Gladieux P."/>
            <person name="Thoren M.H."/>
            <person name="Johannesson H."/>
        </authorList>
    </citation>
    <scope>NUCLEOTIDE SEQUENCE</scope>
    <source>
        <strain evidence="2">SMH2532-1</strain>
    </source>
</reference>
<dbReference type="InterPro" id="IPR029069">
    <property type="entry name" value="HotDog_dom_sf"/>
</dbReference>
<comment type="caution">
    <text evidence="2">The sequence shown here is derived from an EMBL/GenBank/DDBJ whole genome shotgun (WGS) entry which is preliminary data.</text>
</comment>
<feature type="compositionally biased region" description="Low complexity" evidence="1">
    <location>
        <begin position="23"/>
        <end position="47"/>
    </location>
</feature>
<feature type="compositionally biased region" description="Basic and acidic residues" evidence="1">
    <location>
        <begin position="460"/>
        <end position="485"/>
    </location>
</feature>
<accession>A0AA39Y4K6</accession>
<dbReference type="Proteomes" id="UP001174936">
    <property type="component" value="Unassembled WGS sequence"/>
</dbReference>